<dbReference type="GO" id="GO:0005654">
    <property type="term" value="C:nucleoplasm"/>
    <property type="evidence" value="ECO:0007669"/>
    <property type="project" value="UniProtKB-SubCell"/>
</dbReference>
<feature type="region of interest" description="Disordered" evidence="7">
    <location>
        <begin position="235"/>
        <end position="254"/>
    </location>
</feature>
<dbReference type="Proteomes" id="UP000591131">
    <property type="component" value="Unassembled WGS sequence"/>
</dbReference>
<evidence type="ECO:0000313" key="9">
    <source>
        <dbReference type="Proteomes" id="UP000591131"/>
    </source>
</evidence>
<reference evidence="8 9" key="1">
    <citation type="submission" date="2020-04" db="EMBL/GenBank/DDBJ databases">
        <title>Perkinsus chesapeaki whole genome sequence.</title>
        <authorList>
            <person name="Bogema D.R."/>
        </authorList>
    </citation>
    <scope>NUCLEOTIDE SEQUENCE [LARGE SCALE GENOMIC DNA]</scope>
    <source>
        <strain evidence="8">ATCC PRA-425</strain>
    </source>
</reference>
<dbReference type="PANTHER" id="PTHR14211">
    <property type="entry name" value="GLIOMA SUPPRESSOR CANDIDATE REGION GENE 2"/>
    <property type="match status" value="1"/>
</dbReference>
<proteinExistence type="inferred from homology"/>
<dbReference type="EMBL" id="JAAPAO010000146">
    <property type="protein sequence ID" value="KAF4670824.1"/>
    <property type="molecule type" value="Genomic_DNA"/>
</dbReference>
<dbReference type="OrthoDB" id="430928at2759"/>
<dbReference type="InterPro" id="IPR011687">
    <property type="entry name" value="Nop53/GLTSCR2"/>
</dbReference>
<evidence type="ECO:0000256" key="1">
    <source>
        <dbReference type="ARBA" id="ARBA00004604"/>
    </source>
</evidence>
<dbReference type="AlphaFoldDB" id="A0A7J6MH54"/>
<dbReference type="PANTHER" id="PTHR14211:SF7">
    <property type="entry name" value="RIBOSOME BIOGENESIS PROTEIN NOP53"/>
    <property type="match status" value="1"/>
</dbReference>
<organism evidence="8 9">
    <name type="scientific">Perkinsus chesapeaki</name>
    <name type="common">Clam parasite</name>
    <name type="synonym">Perkinsus andrewsi</name>
    <dbReference type="NCBI Taxonomy" id="330153"/>
    <lineage>
        <taxon>Eukaryota</taxon>
        <taxon>Sar</taxon>
        <taxon>Alveolata</taxon>
        <taxon>Perkinsozoa</taxon>
        <taxon>Perkinsea</taxon>
        <taxon>Perkinsida</taxon>
        <taxon>Perkinsidae</taxon>
        <taxon>Perkinsus</taxon>
    </lineage>
</organism>
<evidence type="ECO:0000256" key="2">
    <source>
        <dbReference type="ARBA" id="ARBA00004642"/>
    </source>
</evidence>
<keyword evidence="5" id="KW-0690">Ribosome biogenesis</keyword>
<evidence type="ECO:0000256" key="5">
    <source>
        <dbReference type="ARBA" id="ARBA00022517"/>
    </source>
</evidence>
<evidence type="ECO:0000256" key="4">
    <source>
        <dbReference type="ARBA" id="ARBA00018339"/>
    </source>
</evidence>
<keyword evidence="9" id="KW-1185">Reference proteome</keyword>
<feature type="compositionally biased region" description="Basic residues" evidence="7">
    <location>
        <begin position="235"/>
        <end position="247"/>
    </location>
</feature>
<dbReference type="GO" id="GO:0008097">
    <property type="term" value="F:5S rRNA binding"/>
    <property type="evidence" value="ECO:0007669"/>
    <property type="project" value="TreeGrafter"/>
</dbReference>
<feature type="region of interest" description="Disordered" evidence="7">
    <location>
        <begin position="135"/>
        <end position="224"/>
    </location>
</feature>
<dbReference type="GO" id="GO:0000027">
    <property type="term" value="P:ribosomal large subunit assembly"/>
    <property type="evidence" value="ECO:0007669"/>
    <property type="project" value="TreeGrafter"/>
</dbReference>
<sequence length="347" mass="39075">MVKRVRKTGRKIDVSAELQAVEEAADAKQMMSKSADELFMVDTQGSFKGVPKALRYIVKNSTKEGKTATVPSESRLLERKMKCVQQKKGQKRNPNQEKLADLWDDDAKETKVINNGPAQRGHRVPKSIRHSANLAPAVTVAMPGQSVNPDEDDAKELLFTAAAAQQEQEQRGRRTPMWDESVEGPLVTTPKSEGKEGSTVEEEGFKADGGQPERKTKKQKNKEARHQALMLEHQRRKEARMRQHLKQHPNADAKKLKAEAERLRVRREYINKLKAASLANEAKGIRTRRLKTGRHVFMERGPEMGGHSQDSLRRVVPQGSAITERAMAQYRRGKLEQHGNLSGTKTR</sequence>
<comment type="similarity">
    <text evidence="3">Belongs to the NOP53 family.</text>
</comment>
<evidence type="ECO:0000313" key="8">
    <source>
        <dbReference type="EMBL" id="KAF4670824.1"/>
    </source>
</evidence>
<keyword evidence="6" id="KW-0539">Nucleus</keyword>
<dbReference type="GO" id="GO:0006364">
    <property type="term" value="P:rRNA processing"/>
    <property type="evidence" value="ECO:0007669"/>
    <property type="project" value="TreeGrafter"/>
</dbReference>
<dbReference type="GO" id="GO:0005730">
    <property type="term" value="C:nucleolus"/>
    <property type="evidence" value="ECO:0007669"/>
    <property type="project" value="UniProtKB-SubCell"/>
</dbReference>
<dbReference type="Pfam" id="PF07767">
    <property type="entry name" value="Nop53"/>
    <property type="match status" value="1"/>
</dbReference>
<evidence type="ECO:0000256" key="7">
    <source>
        <dbReference type="SAM" id="MobiDB-lite"/>
    </source>
</evidence>
<comment type="caution">
    <text evidence="8">The sequence shown here is derived from an EMBL/GenBank/DDBJ whole genome shotgun (WGS) entry which is preliminary data.</text>
</comment>
<feature type="region of interest" description="Disordered" evidence="7">
    <location>
        <begin position="83"/>
        <end position="104"/>
    </location>
</feature>
<comment type="subcellular location">
    <subcellularLocation>
        <location evidence="1">Nucleus</location>
        <location evidence="1">Nucleolus</location>
    </subcellularLocation>
    <subcellularLocation>
        <location evidence="2">Nucleus</location>
        <location evidence="2">Nucleoplasm</location>
    </subcellularLocation>
</comment>
<protein>
    <recommendedName>
        <fullName evidence="4">Ribosome biogenesis protein NOP53</fullName>
    </recommendedName>
</protein>
<dbReference type="PIRSF" id="PIRSF017302">
    <property type="entry name" value="Gltscr2"/>
    <property type="match status" value="1"/>
</dbReference>
<gene>
    <name evidence="8" type="ORF">FOL47_001834</name>
</gene>
<name>A0A7J6MH54_PERCH</name>
<accession>A0A7J6MH54</accession>
<evidence type="ECO:0000256" key="6">
    <source>
        <dbReference type="ARBA" id="ARBA00023242"/>
    </source>
</evidence>
<feature type="compositionally biased region" description="Basic and acidic residues" evidence="7">
    <location>
        <begin position="192"/>
        <end position="214"/>
    </location>
</feature>
<evidence type="ECO:0000256" key="3">
    <source>
        <dbReference type="ARBA" id="ARBA00008838"/>
    </source>
</evidence>